<reference evidence="1" key="1">
    <citation type="journal article" date="2022" name="bioRxiv">
        <title>Sequencing and chromosome-scale assembly of the giantPleurodeles waltlgenome.</title>
        <authorList>
            <person name="Brown T."/>
            <person name="Elewa A."/>
            <person name="Iarovenko S."/>
            <person name="Subramanian E."/>
            <person name="Araus A.J."/>
            <person name="Petzold A."/>
            <person name="Susuki M."/>
            <person name="Suzuki K.-i.T."/>
            <person name="Hayashi T."/>
            <person name="Toyoda A."/>
            <person name="Oliveira C."/>
            <person name="Osipova E."/>
            <person name="Leigh N.D."/>
            <person name="Simon A."/>
            <person name="Yun M.H."/>
        </authorList>
    </citation>
    <scope>NUCLEOTIDE SEQUENCE</scope>
    <source>
        <strain evidence="1">20211129_DDA</strain>
        <tissue evidence="1">Liver</tissue>
    </source>
</reference>
<gene>
    <name evidence="1" type="ORF">NDU88_002742</name>
</gene>
<keyword evidence="2" id="KW-1185">Reference proteome</keyword>
<sequence>MLDSQTWTVNIALALATSSTYLDQGGNDVITLTRLTEDCSGLNVRHETGGQKRLQTSVMTGPDALLLAGQGIPLMQDGHIEVAVPKSAQPHKTSMSWVHYVSLNSFADMAASSQAK</sequence>
<proteinExistence type="predicted"/>
<evidence type="ECO:0000313" key="2">
    <source>
        <dbReference type="Proteomes" id="UP001066276"/>
    </source>
</evidence>
<name>A0AAV7QDS9_PLEWA</name>
<evidence type="ECO:0000313" key="1">
    <source>
        <dbReference type="EMBL" id="KAJ1136325.1"/>
    </source>
</evidence>
<dbReference type="Proteomes" id="UP001066276">
    <property type="component" value="Chromosome 6"/>
</dbReference>
<protein>
    <submittedName>
        <fullName evidence="1">Uncharacterized protein</fullName>
    </submittedName>
</protein>
<dbReference type="EMBL" id="JANPWB010000010">
    <property type="protein sequence ID" value="KAJ1136325.1"/>
    <property type="molecule type" value="Genomic_DNA"/>
</dbReference>
<accession>A0AAV7QDS9</accession>
<dbReference type="AlphaFoldDB" id="A0AAV7QDS9"/>
<organism evidence="1 2">
    <name type="scientific">Pleurodeles waltl</name>
    <name type="common">Iberian ribbed newt</name>
    <dbReference type="NCBI Taxonomy" id="8319"/>
    <lineage>
        <taxon>Eukaryota</taxon>
        <taxon>Metazoa</taxon>
        <taxon>Chordata</taxon>
        <taxon>Craniata</taxon>
        <taxon>Vertebrata</taxon>
        <taxon>Euteleostomi</taxon>
        <taxon>Amphibia</taxon>
        <taxon>Batrachia</taxon>
        <taxon>Caudata</taxon>
        <taxon>Salamandroidea</taxon>
        <taxon>Salamandridae</taxon>
        <taxon>Pleurodelinae</taxon>
        <taxon>Pleurodeles</taxon>
    </lineage>
</organism>
<comment type="caution">
    <text evidence="1">The sequence shown here is derived from an EMBL/GenBank/DDBJ whole genome shotgun (WGS) entry which is preliminary data.</text>
</comment>